<organism evidence="3 4">
    <name type="scientific">Hymenochirus boettgeri</name>
    <name type="common">Congo dwarf clawed frog</name>
    <dbReference type="NCBI Taxonomy" id="247094"/>
    <lineage>
        <taxon>Eukaryota</taxon>
        <taxon>Metazoa</taxon>
        <taxon>Chordata</taxon>
        <taxon>Craniata</taxon>
        <taxon>Vertebrata</taxon>
        <taxon>Euteleostomi</taxon>
        <taxon>Amphibia</taxon>
        <taxon>Batrachia</taxon>
        <taxon>Anura</taxon>
        <taxon>Pipoidea</taxon>
        <taxon>Pipidae</taxon>
        <taxon>Pipinae</taxon>
        <taxon>Hymenochirus</taxon>
    </lineage>
</organism>
<feature type="compositionally biased region" description="Polar residues" evidence="1">
    <location>
        <begin position="48"/>
        <end position="63"/>
    </location>
</feature>
<proteinExistence type="predicted"/>
<dbReference type="OrthoDB" id="10265862at2759"/>
<dbReference type="InterPro" id="IPR037695">
    <property type="entry name" value="IQUB"/>
</dbReference>
<dbReference type="InterPro" id="IPR000626">
    <property type="entry name" value="Ubiquitin-like_dom"/>
</dbReference>
<dbReference type="PANTHER" id="PTHR21074">
    <property type="entry name" value="IQ AND UBIQUITIN-LIKE DOMAIN-CONTAINING PROTEIN"/>
    <property type="match status" value="1"/>
</dbReference>
<keyword evidence="4" id="KW-1185">Reference proteome</keyword>
<protein>
    <recommendedName>
        <fullName evidence="2">Ubiquitin-like domain-containing protein</fullName>
    </recommendedName>
</protein>
<sequence>MIQPDSELTQESVSEEKEFEDHKQILEEQAQKPTDDGDREPYVDWQSYYKTSTQMSDVETKQPNQETEYVHLENLQLATHNAPPEERKSVLNQEHVGLKTENPIIIDQHTKEVSMQAVYYIDEELENTEHKQTIEQEVLVSGYMTSEELKAPEEEERDNLEQRSHSENRFKNLTLTEETSATATVKMMLIPVGEVVTVAFSINYSVGHLKKYFALQMKIPETLIQIKFEGRVAEDQETLVNLGVTPHGTIQLDMLSLDPDTFPVKALKLQNEYSMPDVITVRVQTGDDTYQDIAVEIERLNYRKPYLGGYRHKVTGVVFYHAGTQTVPKKRPDRGVVVFCRDTQTVQSKNKAQQSRNTMSTQMTKIGCYVANMTGQKIIPKRYVTAEDFMLVLVIQTYFRRFRAKKVVEQLKEEKRLRLEWEAMEDLRKDHEKEYRMKKDYERRMNPKTKDDFDLLYRALELWRKEELENINQTLTGAERKAALCTLLEQEARLISSIGRHKINADEENQQKAIKALLNKCSEPKKWKAFDGKTTEMDTQYTIRARQLRDIYTSINTPYFNNDERLDVLLTLKLTVKEHDCKLTQEIVELIDREADLLLRGVKNANLEGLRKRISTLFLQYIKTPTFNPEVARLLKVPEESSILRRNIYFCPSCKSYLPSTDFSLSANAREMGRCRKCSKLDNEAREREEFSKYKILLNNLKKSESDYGDKSRITFLLQQQDLKYLIENIWAGHSALSACDDLHYLVMVRWDKYLEWSPWNCILLTKDEAAAHLKLVDAQKAYGIVFIHKIKHRHSLAKNYFSQIQEMAPYLHGENVKQMPTTLI</sequence>
<evidence type="ECO:0000313" key="3">
    <source>
        <dbReference type="EMBL" id="KAG8439832.1"/>
    </source>
</evidence>
<dbReference type="EMBL" id="JAACNH010000006">
    <property type="protein sequence ID" value="KAG8439832.1"/>
    <property type="molecule type" value="Genomic_DNA"/>
</dbReference>
<reference evidence="3" key="1">
    <citation type="thesis" date="2020" institute="ProQuest LLC" country="789 East Eisenhower Parkway, Ann Arbor, MI, USA">
        <title>Comparative Genomics and Chromosome Evolution.</title>
        <authorList>
            <person name="Mudd A.B."/>
        </authorList>
    </citation>
    <scope>NUCLEOTIDE SEQUENCE</scope>
    <source>
        <strain evidence="3">Female2</strain>
        <tissue evidence="3">Blood</tissue>
    </source>
</reference>
<evidence type="ECO:0000259" key="2">
    <source>
        <dbReference type="PROSITE" id="PS50053"/>
    </source>
</evidence>
<feature type="domain" description="Ubiquitin-like" evidence="2">
    <location>
        <begin position="181"/>
        <end position="252"/>
    </location>
</feature>
<feature type="region of interest" description="Disordered" evidence="1">
    <location>
        <begin position="1"/>
        <end position="63"/>
    </location>
</feature>
<dbReference type="PANTHER" id="PTHR21074:SF0">
    <property type="entry name" value="IQ AND UBIQUITIN-LIKE DOMAIN-CONTAINING PROTEIN"/>
    <property type="match status" value="1"/>
</dbReference>
<dbReference type="SUPFAM" id="SSF54236">
    <property type="entry name" value="Ubiquitin-like"/>
    <property type="match status" value="1"/>
</dbReference>
<feature type="region of interest" description="Disordered" evidence="1">
    <location>
        <begin position="147"/>
        <end position="167"/>
    </location>
</feature>
<feature type="compositionally biased region" description="Basic and acidic residues" evidence="1">
    <location>
        <begin position="14"/>
        <end position="42"/>
    </location>
</feature>
<dbReference type="GO" id="GO:0060271">
    <property type="term" value="P:cilium assembly"/>
    <property type="evidence" value="ECO:0007669"/>
    <property type="project" value="TreeGrafter"/>
</dbReference>
<dbReference type="GO" id="GO:0030317">
    <property type="term" value="P:flagellated sperm motility"/>
    <property type="evidence" value="ECO:0007669"/>
    <property type="project" value="TreeGrafter"/>
</dbReference>
<dbReference type="CDD" id="cd17061">
    <property type="entry name" value="Ubl_IQUB"/>
    <property type="match status" value="1"/>
</dbReference>
<dbReference type="Pfam" id="PF25805">
    <property type="entry name" value="IQUB"/>
    <property type="match status" value="1"/>
</dbReference>
<dbReference type="PROSITE" id="PS50053">
    <property type="entry name" value="UBIQUITIN_2"/>
    <property type="match status" value="1"/>
</dbReference>
<dbReference type="InterPro" id="IPR029071">
    <property type="entry name" value="Ubiquitin-like_domsf"/>
</dbReference>
<feature type="compositionally biased region" description="Polar residues" evidence="1">
    <location>
        <begin position="1"/>
        <end position="12"/>
    </location>
</feature>
<dbReference type="Proteomes" id="UP000812440">
    <property type="component" value="Chromosome 3"/>
</dbReference>
<dbReference type="Gene3D" id="3.10.20.90">
    <property type="entry name" value="Phosphatidylinositol 3-kinase Catalytic Subunit, Chain A, domain 1"/>
    <property type="match status" value="1"/>
</dbReference>
<evidence type="ECO:0000313" key="4">
    <source>
        <dbReference type="Proteomes" id="UP000812440"/>
    </source>
</evidence>
<name>A0A8T2J673_9PIPI</name>
<dbReference type="GO" id="GO:0031514">
    <property type="term" value="C:motile cilium"/>
    <property type="evidence" value="ECO:0007669"/>
    <property type="project" value="TreeGrafter"/>
</dbReference>
<accession>A0A8T2J673</accession>
<gene>
    <name evidence="3" type="ORF">GDO86_005848</name>
</gene>
<dbReference type="AlphaFoldDB" id="A0A8T2J673"/>
<evidence type="ECO:0000256" key="1">
    <source>
        <dbReference type="SAM" id="MobiDB-lite"/>
    </source>
</evidence>
<dbReference type="InterPro" id="IPR057887">
    <property type="entry name" value="IQUB_helical"/>
</dbReference>
<dbReference type="GO" id="GO:0001669">
    <property type="term" value="C:acrosomal vesicle"/>
    <property type="evidence" value="ECO:0007669"/>
    <property type="project" value="TreeGrafter"/>
</dbReference>
<comment type="caution">
    <text evidence="3">The sequence shown here is derived from an EMBL/GenBank/DDBJ whole genome shotgun (WGS) entry which is preliminary data.</text>
</comment>